<name>A0A975EZ40_9SPIR</name>
<proteinExistence type="predicted"/>
<dbReference type="RefSeq" id="WP_210118386.1">
    <property type="nucleotide sequence ID" value="NZ_CP054257.1"/>
</dbReference>
<keyword evidence="1" id="KW-0560">Oxidoreductase</keyword>
<protein>
    <submittedName>
        <fullName evidence="4">Alcohol dehydrogenase catalytic domain-containing protein</fullName>
    </submittedName>
</protein>
<dbReference type="Gene3D" id="3.90.180.10">
    <property type="entry name" value="Medium-chain alcohol dehydrogenases, catalytic domain"/>
    <property type="match status" value="1"/>
</dbReference>
<evidence type="ECO:0000313" key="4">
    <source>
        <dbReference type="EMBL" id="QTQ11591.1"/>
    </source>
</evidence>
<dbReference type="Proteomes" id="UP000671995">
    <property type="component" value="Chromosome"/>
</dbReference>
<reference evidence="4" key="2">
    <citation type="journal article" date="2021" name="Microbiol. Resour. Announc.">
        <title>Complete Genome Sequences of Three Human Oral Treponema parvum Isolates.</title>
        <authorList>
            <person name="Zeng H."/>
            <person name="Watt R.M."/>
        </authorList>
    </citation>
    <scope>NUCLEOTIDE SEQUENCE</scope>
    <source>
        <strain evidence="4">ATCC 700773</strain>
    </source>
</reference>
<dbReference type="Pfam" id="PF00107">
    <property type="entry name" value="ADH_zinc_N"/>
    <property type="match status" value="1"/>
</dbReference>
<dbReference type="InterPro" id="IPR050129">
    <property type="entry name" value="Zn_alcohol_dh"/>
</dbReference>
<organism evidence="4 5">
    <name type="scientific">Treponema parvum</name>
    <dbReference type="NCBI Taxonomy" id="138851"/>
    <lineage>
        <taxon>Bacteria</taxon>
        <taxon>Pseudomonadati</taxon>
        <taxon>Spirochaetota</taxon>
        <taxon>Spirochaetia</taxon>
        <taxon>Spirochaetales</taxon>
        <taxon>Treponemataceae</taxon>
        <taxon>Treponema</taxon>
    </lineage>
</organism>
<evidence type="ECO:0000256" key="1">
    <source>
        <dbReference type="ARBA" id="ARBA00023002"/>
    </source>
</evidence>
<dbReference type="SUPFAM" id="SSF50129">
    <property type="entry name" value="GroES-like"/>
    <property type="match status" value="1"/>
</dbReference>
<dbReference type="InterPro" id="IPR011032">
    <property type="entry name" value="GroES-like_sf"/>
</dbReference>
<reference evidence="4" key="1">
    <citation type="submission" date="2020-05" db="EMBL/GenBank/DDBJ databases">
        <authorList>
            <person name="Zeng H."/>
            <person name="Chan Y.K."/>
            <person name="Watt R.M."/>
        </authorList>
    </citation>
    <scope>NUCLEOTIDE SEQUENCE</scope>
    <source>
        <strain evidence="4">ATCC 700773</strain>
    </source>
</reference>
<dbReference type="GO" id="GO:0016491">
    <property type="term" value="F:oxidoreductase activity"/>
    <property type="evidence" value="ECO:0007669"/>
    <property type="project" value="UniProtKB-KW"/>
</dbReference>
<dbReference type="InterPro" id="IPR013149">
    <property type="entry name" value="ADH-like_C"/>
</dbReference>
<feature type="domain" description="Alcohol dehydrogenase-like C-terminal" evidence="2">
    <location>
        <begin position="172"/>
        <end position="298"/>
    </location>
</feature>
<evidence type="ECO:0000259" key="2">
    <source>
        <dbReference type="Pfam" id="PF00107"/>
    </source>
</evidence>
<dbReference type="InterPro" id="IPR036291">
    <property type="entry name" value="NAD(P)-bd_dom_sf"/>
</dbReference>
<feature type="domain" description="Alcohol dehydrogenase-like N-terminal" evidence="3">
    <location>
        <begin position="24"/>
        <end position="134"/>
    </location>
</feature>
<dbReference type="SUPFAM" id="SSF51735">
    <property type="entry name" value="NAD(P)-binding Rossmann-fold domains"/>
    <property type="match status" value="1"/>
</dbReference>
<sequence length="338" mass="36823">MKAIRIDSPRHIGICEIQMPIRMDGHAIIKVKSVGVCGTDVATYRGINPNVTYPVIIGHETAGEIYDIDPDNESGLKKGDRVILDPYMYCAHCYPCSKGRTNCCETLKCLGVQTDGSMSEFFAHPIKQLVRMPEKMSWELAPISEPLTIALHAIHTVDLQSGEHYVINGAGPIGLLAAMAAKVYGGTPVILDIDDSRLSLARECGVEYAINILKEDPVEKLKDITHGRMAECVMEASGAAKAVASCLSFAASTGRIALTGWPKDKVLMDTALITRKELQVRGSRNSVGEFPEAIELIASNKVDVRKILSREVPFNELPLSIKNIDEHPGDFVKVVGLL</sequence>
<dbReference type="PANTHER" id="PTHR43401">
    <property type="entry name" value="L-THREONINE 3-DEHYDROGENASE"/>
    <property type="match status" value="1"/>
</dbReference>
<dbReference type="PANTHER" id="PTHR43401:SF2">
    <property type="entry name" value="L-THREONINE 3-DEHYDROGENASE"/>
    <property type="match status" value="1"/>
</dbReference>
<evidence type="ECO:0000313" key="5">
    <source>
        <dbReference type="Proteomes" id="UP000671995"/>
    </source>
</evidence>
<dbReference type="AlphaFoldDB" id="A0A975EZ40"/>
<dbReference type="Gene3D" id="3.40.50.720">
    <property type="entry name" value="NAD(P)-binding Rossmann-like Domain"/>
    <property type="match status" value="1"/>
</dbReference>
<dbReference type="Pfam" id="PF08240">
    <property type="entry name" value="ADH_N"/>
    <property type="match status" value="1"/>
</dbReference>
<dbReference type="InterPro" id="IPR013154">
    <property type="entry name" value="ADH-like_N"/>
</dbReference>
<dbReference type="EMBL" id="CP054257">
    <property type="protein sequence ID" value="QTQ11591.1"/>
    <property type="molecule type" value="Genomic_DNA"/>
</dbReference>
<gene>
    <name evidence="4" type="ORF">HRI96_04850</name>
</gene>
<evidence type="ECO:0000259" key="3">
    <source>
        <dbReference type="Pfam" id="PF08240"/>
    </source>
</evidence>
<accession>A0A975EZ40</accession>